<proteinExistence type="predicted"/>
<gene>
    <name evidence="2" type="ORF">Agabi119p4_9105</name>
</gene>
<keyword evidence="1" id="KW-0472">Membrane</keyword>
<dbReference type="AlphaFoldDB" id="A0A8H7C4Q4"/>
<organism evidence="2 3">
    <name type="scientific">Agaricus bisporus var. burnettii</name>
    <dbReference type="NCBI Taxonomy" id="192524"/>
    <lineage>
        <taxon>Eukaryota</taxon>
        <taxon>Fungi</taxon>
        <taxon>Dikarya</taxon>
        <taxon>Basidiomycota</taxon>
        <taxon>Agaricomycotina</taxon>
        <taxon>Agaricomycetes</taxon>
        <taxon>Agaricomycetidae</taxon>
        <taxon>Agaricales</taxon>
        <taxon>Agaricineae</taxon>
        <taxon>Agaricaceae</taxon>
        <taxon>Agaricus</taxon>
    </lineage>
</organism>
<evidence type="ECO:0000313" key="3">
    <source>
        <dbReference type="Proteomes" id="UP000629468"/>
    </source>
</evidence>
<accession>A0A8H7C4Q4</accession>
<evidence type="ECO:0000313" key="2">
    <source>
        <dbReference type="EMBL" id="KAF7762512.1"/>
    </source>
</evidence>
<reference evidence="2 3" key="1">
    <citation type="journal article" name="Sci. Rep.">
        <title>Telomere-to-telomere assembled and centromere annotated genomes of the two main subspecies of the button mushroom Agaricus bisporus reveal especially polymorphic chromosome ends.</title>
        <authorList>
            <person name="Sonnenberg A.S.M."/>
            <person name="Sedaghat-Telgerd N."/>
            <person name="Lavrijssen B."/>
            <person name="Ohm R.A."/>
            <person name="Hendrickx P.M."/>
            <person name="Scholtmeijer K."/>
            <person name="Baars J.J.P."/>
            <person name="van Peer A."/>
        </authorList>
    </citation>
    <scope>NUCLEOTIDE SEQUENCE [LARGE SCALE GENOMIC DNA]</scope>
    <source>
        <strain evidence="2 3">H119_p4</strain>
    </source>
</reference>
<dbReference type="EMBL" id="JABXXO010000012">
    <property type="protein sequence ID" value="KAF7762512.1"/>
    <property type="molecule type" value="Genomic_DNA"/>
</dbReference>
<dbReference type="Proteomes" id="UP000629468">
    <property type="component" value="Unassembled WGS sequence"/>
</dbReference>
<feature type="transmembrane region" description="Helical" evidence="1">
    <location>
        <begin position="556"/>
        <end position="578"/>
    </location>
</feature>
<evidence type="ECO:0008006" key="4">
    <source>
        <dbReference type="Google" id="ProtNLM"/>
    </source>
</evidence>
<feature type="transmembrane region" description="Helical" evidence="1">
    <location>
        <begin position="531"/>
        <end position="550"/>
    </location>
</feature>
<evidence type="ECO:0000256" key="1">
    <source>
        <dbReference type="SAM" id="Phobius"/>
    </source>
</evidence>
<keyword evidence="1" id="KW-1133">Transmembrane helix</keyword>
<keyword evidence="1" id="KW-0812">Transmembrane</keyword>
<name>A0A8H7C4Q4_AGABI</name>
<sequence>MHSEDVPNLAESWHIFTTHVKPGRLFQEDDGVKGPLLFGRKPTSSLHTLANLLRLFFAIVFSPIYNLIPPGTSMPATSDLIRRILWSIEWAKTPDAVLLESPGSLISEEGKTKVASKGQYAVTGNKPRWLLEVEFRGTQIVSQRQVRYEWEREKRDDLILKGSPIGNSLRKRIQQSGYTAISYSMKSAEELFLESGCSLEPQPEIPPGGNRKYSLQNRQKLSQTLLDEYARARKTVNGKQDGFEFIWLDEFCLSDDGIQSEEEIGRQRDTEVGQLADIFRRARCVVVFCHVEDCSHSGIDCPWANRLFTMGEILYTPQVLQMTRTKEFNDQKRLSSYITIIPGSEFRSDMQACAAEAKQWHLYNILQHATNSGAVTWQSAIHSLVVEAIRRDEADNFHAHKFLGKALNGLLPRRSQLEDLRGFNGWADLAWLLELNQGYYNAALLAAVCKLADDDVDEYRWWGKPIAPKEGSERLEALVHAIPVTFRKASDQPPEPVLSIIGPKSVALSRWLQRDSSGLYRNREMRSLKRCAIGMCIVLIISFLIVAIKANVVAGLILLYLTTIAYSILVLLVGTIFVKKDDWIAIEDHTTIGRDAYRWLQSQDPTFDKEVEWGARQLIPQWDVPHAGPSPPGVPPRPYTVTLIDLRTGVLTKAAVTKRPNSMIALAIHGSGITCMLLDRNEKEVKVATAAKVGMANLPPFVLAQAEASATVYVGSHRERPAHTRARALGPGKWEVVEDPDFILKYRKLH</sequence>
<protein>
    <recommendedName>
        <fullName evidence="4">Heterokaryon incompatibility domain-containing protein</fullName>
    </recommendedName>
</protein>
<comment type="caution">
    <text evidence="2">The sequence shown here is derived from an EMBL/GenBank/DDBJ whole genome shotgun (WGS) entry which is preliminary data.</text>
</comment>